<keyword evidence="2" id="KW-0732">Signal</keyword>
<proteinExistence type="inferred from homology"/>
<evidence type="ECO:0000256" key="1">
    <source>
        <dbReference type="ARBA" id="ARBA00010333"/>
    </source>
</evidence>
<dbReference type="PANTHER" id="PTHR35936">
    <property type="entry name" value="MEMBRANE-BOUND LYTIC MUREIN TRANSGLYCOSYLASE F"/>
    <property type="match status" value="1"/>
</dbReference>
<evidence type="ECO:0000313" key="3">
    <source>
        <dbReference type="EMBL" id="MBB6544341.1"/>
    </source>
</evidence>
<organism evidence="3 4">
    <name type="scientific">Thalassotalea piscium</name>
    <dbReference type="NCBI Taxonomy" id="1230533"/>
    <lineage>
        <taxon>Bacteria</taxon>
        <taxon>Pseudomonadati</taxon>
        <taxon>Pseudomonadota</taxon>
        <taxon>Gammaproteobacteria</taxon>
        <taxon>Alteromonadales</taxon>
        <taxon>Colwelliaceae</taxon>
        <taxon>Thalassotalea</taxon>
    </lineage>
</organism>
<dbReference type="PANTHER" id="PTHR35936:SF38">
    <property type="entry name" value="GLUTAMINE-BINDING PERIPLASMIC PROTEIN"/>
    <property type="match status" value="1"/>
</dbReference>
<dbReference type="AlphaFoldDB" id="A0A7X0NJB0"/>
<dbReference type="EMBL" id="JACHHU010000028">
    <property type="protein sequence ID" value="MBB6544341.1"/>
    <property type="molecule type" value="Genomic_DNA"/>
</dbReference>
<dbReference type="Gene3D" id="3.40.190.10">
    <property type="entry name" value="Periplasmic binding protein-like II"/>
    <property type="match status" value="2"/>
</dbReference>
<comment type="caution">
    <text evidence="3">The sequence shown here is derived from an EMBL/GenBank/DDBJ whole genome shotgun (WGS) entry which is preliminary data.</text>
</comment>
<dbReference type="SUPFAM" id="SSF53850">
    <property type="entry name" value="Periplasmic binding protein-like II"/>
    <property type="match status" value="1"/>
</dbReference>
<sequence>MKINLKCVLASLLLSTSVFAENAVQIEQKTIVAGLNKPPYVIEEDDQGIQLDLMRKAFEDIDVSFIYIPFGRGPTGFQQFNADGLLTVPPDASFAEMYISEPYVYYQNIAVTLLENDFSITSISDLAGKDITAFQNAKKYLGSEYELTSTRFMNYREVPEQDKQIELLFLHRTEVIILDISIFKLYLKSHADSELTKPFKVHYIFGERPYAAGFRTKEMRDTFDLRIKEMRKNGTYQLIYDKYL</sequence>
<name>A0A7X0NJB0_9GAMM</name>
<comment type="similarity">
    <text evidence="1">Belongs to the bacterial solute-binding protein 3 family.</text>
</comment>
<gene>
    <name evidence="3" type="ORF">HNQ55_002870</name>
</gene>
<protein>
    <submittedName>
        <fullName evidence="3">Polar amino acid transport system substrate-binding protein</fullName>
    </submittedName>
</protein>
<dbReference type="Proteomes" id="UP000537141">
    <property type="component" value="Unassembled WGS sequence"/>
</dbReference>
<evidence type="ECO:0000313" key="4">
    <source>
        <dbReference type="Proteomes" id="UP000537141"/>
    </source>
</evidence>
<feature type="signal peptide" evidence="2">
    <location>
        <begin position="1"/>
        <end position="20"/>
    </location>
</feature>
<reference evidence="3 4" key="1">
    <citation type="submission" date="2020-08" db="EMBL/GenBank/DDBJ databases">
        <title>Genomic Encyclopedia of Type Strains, Phase IV (KMG-IV): sequencing the most valuable type-strain genomes for metagenomic binning, comparative biology and taxonomic classification.</title>
        <authorList>
            <person name="Goeker M."/>
        </authorList>
    </citation>
    <scope>NUCLEOTIDE SEQUENCE [LARGE SCALE GENOMIC DNA]</scope>
    <source>
        <strain evidence="3 4">DSM 26287</strain>
    </source>
</reference>
<accession>A0A7X0NJB0</accession>
<feature type="chain" id="PRO_5031027599" evidence="2">
    <location>
        <begin position="21"/>
        <end position="244"/>
    </location>
</feature>
<dbReference type="RefSeq" id="WP_184425371.1">
    <property type="nucleotide sequence ID" value="NZ_AP027362.1"/>
</dbReference>
<keyword evidence="4" id="KW-1185">Reference proteome</keyword>
<evidence type="ECO:0000256" key="2">
    <source>
        <dbReference type="SAM" id="SignalP"/>
    </source>
</evidence>